<dbReference type="InterPro" id="IPR050422">
    <property type="entry name" value="X-Pro_aminopeptidase_P"/>
</dbReference>
<dbReference type="STRING" id="1166073.SAMN05192530_103280"/>
<dbReference type="InterPro" id="IPR000994">
    <property type="entry name" value="Pept_M24"/>
</dbReference>
<dbReference type="PANTHER" id="PTHR43763">
    <property type="entry name" value="XAA-PRO AMINOPEPTIDASE 1"/>
    <property type="match status" value="1"/>
</dbReference>
<accession>A0A1H0GR26</accession>
<name>A0A1H0GR26_9HYPH</name>
<feature type="domain" description="Creatinase N-terminal" evidence="5">
    <location>
        <begin position="17"/>
        <end position="143"/>
    </location>
</feature>
<feature type="domain" description="Peptidase M24" evidence="4">
    <location>
        <begin position="320"/>
        <end position="536"/>
    </location>
</feature>
<dbReference type="OrthoDB" id="9806388at2"/>
<proteinExistence type="inferred from homology"/>
<dbReference type="GO" id="GO:0070006">
    <property type="term" value="F:metalloaminopeptidase activity"/>
    <property type="evidence" value="ECO:0007669"/>
    <property type="project" value="InterPro"/>
</dbReference>
<evidence type="ECO:0000256" key="1">
    <source>
        <dbReference type="ARBA" id="ARBA00008766"/>
    </source>
</evidence>
<dbReference type="Pfam" id="PF00557">
    <property type="entry name" value="Peptidase_M24"/>
    <property type="match status" value="1"/>
</dbReference>
<feature type="domain" description="Peptidase M24 C-terminal" evidence="6">
    <location>
        <begin position="547"/>
        <end position="606"/>
    </location>
</feature>
<keyword evidence="7" id="KW-0031">Aminopeptidase</keyword>
<evidence type="ECO:0000259" key="5">
    <source>
        <dbReference type="Pfam" id="PF01321"/>
    </source>
</evidence>
<dbReference type="SUPFAM" id="SSF55920">
    <property type="entry name" value="Creatinase/aminopeptidase"/>
    <property type="match status" value="1"/>
</dbReference>
<evidence type="ECO:0000313" key="8">
    <source>
        <dbReference type="Proteomes" id="UP000198793"/>
    </source>
</evidence>
<dbReference type="PANTHER" id="PTHR43763:SF6">
    <property type="entry name" value="XAA-PRO AMINOPEPTIDASE 1"/>
    <property type="match status" value="1"/>
</dbReference>
<evidence type="ECO:0000256" key="3">
    <source>
        <dbReference type="ARBA" id="ARBA00022801"/>
    </source>
</evidence>
<dbReference type="Gene3D" id="3.40.350.10">
    <property type="entry name" value="Creatinase/prolidase N-terminal domain"/>
    <property type="match status" value="2"/>
</dbReference>
<protein>
    <submittedName>
        <fullName evidence="7">Xaa-Pro aminopeptidase</fullName>
    </submittedName>
</protein>
<dbReference type="Proteomes" id="UP000198793">
    <property type="component" value="Unassembled WGS sequence"/>
</dbReference>
<organism evidence="7 8">
    <name type="scientific">Aureimonas jatrophae</name>
    <dbReference type="NCBI Taxonomy" id="1166073"/>
    <lineage>
        <taxon>Bacteria</taxon>
        <taxon>Pseudomonadati</taxon>
        <taxon>Pseudomonadota</taxon>
        <taxon>Alphaproteobacteria</taxon>
        <taxon>Hyphomicrobiales</taxon>
        <taxon>Aurantimonadaceae</taxon>
        <taxon>Aureimonas</taxon>
    </lineage>
</organism>
<dbReference type="RefSeq" id="WP_090672172.1">
    <property type="nucleotide sequence ID" value="NZ_FNIT01000003.1"/>
</dbReference>
<dbReference type="InterPro" id="IPR029149">
    <property type="entry name" value="Creatin/AminoP/Spt16_N"/>
</dbReference>
<evidence type="ECO:0000256" key="2">
    <source>
        <dbReference type="ARBA" id="ARBA00022723"/>
    </source>
</evidence>
<keyword evidence="2" id="KW-0479">Metal-binding</keyword>
<dbReference type="GO" id="GO:0005737">
    <property type="term" value="C:cytoplasm"/>
    <property type="evidence" value="ECO:0007669"/>
    <property type="project" value="UniProtKB-ARBA"/>
</dbReference>
<sequence length="607" mass="65470">MFQSFEDASEGHESAGRIARLREALGTDGLDGFIVPRADEHQGEYIPPSAARLAWLTGFTGSAGNALILQETAVLFTDGRYTVQVRAQSDGSVFEFVNSVEMSLSDYLAEHGAGLKIGIDPWLHTMGEVGRLRAVLGKVGGELILLSTNPIDRLWQDRPLPPIGQVTLHPTLHAGLPVGDKIEILRNKLASAGADAVLLTDPSSMAWAFNIRGSDVPHTPLPLGFALVPASGNAVVFLDERKISAAVRGALADHIEFAPPTSLEARLGELATGTRFLLDPNLAAQHLADVIRKAGGTIVEGEDPARLPRAIKNETELDGARRAHLRDAVAMVTFLAWMDAQPHGSLTEIDAAMRLEAIRAETGERDGMPLRDISFDTISAAGPNAALPHYRVNASSNRSIEGGELFLVDSGGQYEDGTTDITRTIAVGTPSDAMRKHFTLVLKGVIAVSRARFPVGTRGMDLDPLARFALWQNGCDYAHGTGHGVGSFLAVHEGPQSISRRGTAVLEPGMIVSNEPGYYREGSYGIRTENLLVVTQAEDVSGGDLPMHRFETLTFVPIDNRLVARSLLNPDEIAWLDAYHRDVRERLIARLTAGAREWLENATRPIG</sequence>
<dbReference type="Pfam" id="PF01321">
    <property type="entry name" value="Creatinase_N"/>
    <property type="match status" value="1"/>
</dbReference>
<gene>
    <name evidence="7" type="ORF">SAMN05192530_103280</name>
</gene>
<dbReference type="Gene3D" id="3.90.230.10">
    <property type="entry name" value="Creatinase/methionine aminopeptidase superfamily"/>
    <property type="match status" value="1"/>
</dbReference>
<comment type="similarity">
    <text evidence="1">Belongs to the peptidase M24B family.</text>
</comment>
<keyword evidence="8" id="KW-1185">Reference proteome</keyword>
<dbReference type="Pfam" id="PF16188">
    <property type="entry name" value="Peptidase_M24_C"/>
    <property type="match status" value="1"/>
</dbReference>
<evidence type="ECO:0000259" key="4">
    <source>
        <dbReference type="Pfam" id="PF00557"/>
    </source>
</evidence>
<dbReference type="SUPFAM" id="SSF53092">
    <property type="entry name" value="Creatinase/prolidase N-terminal domain"/>
    <property type="match status" value="2"/>
</dbReference>
<dbReference type="AlphaFoldDB" id="A0A1H0GR26"/>
<dbReference type="InterPro" id="IPR000587">
    <property type="entry name" value="Creatinase_N"/>
</dbReference>
<evidence type="ECO:0000313" key="7">
    <source>
        <dbReference type="EMBL" id="SDO09506.1"/>
    </source>
</evidence>
<evidence type="ECO:0000259" key="6">
    <source>
        <dbReference type="Pfam" id="PF16188"/>
    </source>
</evidence>
<dbReference type="InterPro" id="IPR036005">
    <property type="entry name" value="Creatinase/aminopeptidase-like"/>
</dbReference>
<keyword evidence="3" id="KW-0378">Hydrolase</keyword>
<dbReference type="FunFam" id="3.90.230.10:FF:000009">
    <property type="entry name" value="xaa-Pro aminopeptidase 2"/>
    <property type="match status" value="1"/>
</dbReference>
<dbReference type="CDD" id="cd01085">
    <property type="entry name" value="APP"/>
    <property type="match status" value="1"/>
</dbReference>
<dbReference type="GO" id="GO:0046872">
    <property type="term" value="F:metal ion binding"/>
    <property type="evidence" value="ECO:0007669"/>
    <property type="project" value="UniProtKB-KW"/>
</dbReference>
<reference evidence="7 8" key="1">
    <citation type="submission" date="2016-10" db="EMBL/GenBank/DDBJ databases">
        <authorList>
            <person name="de Groot N.N."/>
        </authorList>
    </citation>
    <scope>NUCLEOTIDE SEQUENCE [LARGE SCALE GENOMIC DNA]</scope>
    <source>
        <strain evidence="8">L7-484,KACC 16230,DSM 25025</strain>
    </source>
</reference>
<dbReference type="InterPro" id="IPR033740">
    <property type="entry name" value="Pept_M24B"/>
</dbReference>
<dbReference type="InterPro" id="IPR032416">
    <property type="entry name" value="Peptidase_M24_C"/>
</dbReference>
<keyword evidence="7" id="KW-0645">Protease</keyword>
<dbReference type="Pfam" id="PF16189">
    <property type="entry name" value="Creatinase_N_2"/>
    <property type="match status" value="1"/>
</dbReference>
<dbReference type="EMBL" id="FNIT01000003">
    <property type="protein sequence ID" value="SDO09506.1"/>
    <property type="molecule type" value="Genomic_DNA"/>
</dbReference>